<evidence type="ECO:0000259" key="3">
    <source>
        <dbReference type="PROSITE" id="PS50977"/>
    </source>
</evidence>
<dbReference type="PROSITE" id="PS50977">
    <property type="entry name" value="HTH_TETR_2"/>
    <property type="match status" value="1"/>
</dbReference>
<protein>
    <submittedName>
        <fullName evidence="4">TetR family transcriptional regulator</fullName>
    </submittedName>
</protein>
<dbReference type="SUPFAM" id="SSF46689">
    <property type="entry name" value="Homeodomain-like"/>
    <property type="match status" value="1"/>
</dbReference>
<accession>A0A8E2LDB5</accession>
<proteinExistence type="predicted"/>
<name>A0A8E2LDB5_9BACI</name>
<dbReference type="Proteomes" id="UP000189761">
    <property type="component" value="Unassembled WGS sequence"/>
</dbReference>
<dbReference type="RefSeq" id="WP_078111120.1">
    <property type="nucleotide sequence ID" value="NZ_CP065424.1"/>
</dbReference>
<keyword evidence="1 2" id="KW-0238">DNA-binding</keyword>
<dbReference type="AlphaFoldDB" id="A0A8E2LDB5"/>
<organism evidence="4 5">
    <name type="scientific">Heyndrickxia oleronia</name>
    <dbReference type="NCBI Taxonomy" id="38875"/>
    <lineage>
        <taxon>Bacteria</taxon>
        <taxon>Bacillati</taxon>
        <taxon>Bacillota</taxon>
        <taxon>Bacilli</taxon>
        <taxon>Bacillales</taxon>
        <taxon>Bacillaceae</taxon>
        <taxon>Heyndrickxia</taxon>
    </lineage>
</organism>
<dbReference type="GO" id="GO:0003677">
    <property type="term" value="F:DNA binding"/>
    <property type="evidence" value="ECO:0007669"/>
    <property type="project" value="UniProtKB-UniRule"/>
</dbReference>
<feature type="domain" description="HTH tetR-type" evidence="3">
    <location>
        <begin position="11"/>
        <end position="71"/>
    </location>
</feature>
<dbReference type="Pfam" id="PF00440">
    <property type="entry name" value="TetR_N"/>
    <property type="match status" value="1"/>
</dbReference>
<dbReference type="EMBL" id="MTLA01000315">
    <property type="protein sequence ID" value="OOP66442.1"/>
    <property type="molecule type" value="Genomic_DNA"/>
</dbReference>
<dbReference type="Gene3D" id="1.10.357.10">
    <property type="entry name" value="Tetracycline Repressor, domain 2"/>
    <property type="match status" value="1"/>
</dbReference>
<evidence type="ECO:0000256" key="2">
    <source>
        <dbReference type="PROSITE-ProRule" id="PRU00335"/>
    </source>
</evidence>
<comment type="caution">
    <text evidence="4">The sequence shown here is derived from an EMBL/GenBank/DDBJ whole genome shotgun (WGS) entry which is preliminary data.</text>
</comment>
<dbReference type="Pfam" id="PF17924">
    <property type="entry name" value="TetR_C_19"/>
    <property type="match status" value="1"/>
</dbReference>
<keyword evidence="5" id="KW-1185">Reference proteome</keyword>
<reference evidence="4 5" key="1">
    <citation type="submission" date="2017-01" db="EMBL/GenBank/DDBJ databases">
        <title>Draft genome sequence of Bacillus oleronius.</title>
        <authorList>
            <person name="Allam M."/>
        </authorList>
    </citation>
    <scope>NUCLEOTIDE SEQUENCE [LARGE SCALE GENOMIC DNA]</scope>
    <source>
        <strain evidence="4 5">DSM 9356</strain>
    </source>
</reference>
<feature type="DNA-binding region" description="H-T-H motif" evidence="2">
    <location>
        <begin position="34"/>
        <end position="53"/>
    </location>
</feature>
<dbReference type="InterPro" id="IPR001647">
    <property type="entry name" value="HTH_TetR"/>
</dbReference>
<evidence type="ECO:0000313" key="4">
    <source>
        <dbReference type="EMBL" id="OOP66442.1"/>
    </source>
</evidence>
<evidence type="ECO:0000256" key="1">
    <source>
        <dbReference type="ARBA" id="ARBA00023125"/>
    </source>
</evidence>
<dbReference type="InterPro" id="IPR009057">
    <property type="entry name" value="Homeodomain-like_sf"/>
</dbReference>
<gene>
    <name evidence="4" type="ORF">BWZ43_20995</name>
</gene>
<sequence>MPKLTFFNLPEIKKQTLINAAKQEFSRVPLFDASIANIVKAAGIPRGSFYQYFEDKEDAFFYLLNEHSKSKKQQFIFFLNKYDGDIFNTMAEFYQLMIKDEEDLNFLKNAFLNMTHKIERSFEKMVSDNESSGNFKEISSIIDKEQLNITNDGELVHVLQIIMAVTLRNIVDNFAKDLPYEVAVKNYMIEINLLKKGLSK</sequence>
<evidence type="ECO:0000313" key="5">
    <source>
        <dbReference type="Proteomes" id="UP000189761"/>
    </source>
</evidence>